<dbReference type="EMBL" id="BAABCS010000020">
    <property type="protein sequence ID" value="GAA4055023.1"/>
    <property type="molecule type" value="Genomic_DNA"/>
</dbReference>
<feature type="transmembrane region" description="Helical" evidence="1">
    <location>
        <begin position="168"/>
        <end position="189"/>
    </location>
</feature>
<feature type="transmembrane region" description="Helical" evidence="1">
    <location>
        <begin position="222"/>
        <end position="241"/>
    </location>
</feature>
<evidence type="ECO:0008006" key="4">
    <source>
        <dbReference type="Google" id="ProtNLM"/>
    </source>
</evidence>
<feature type="transmembrane region" description="Helical" evidence="1">
    <location>
        <begin position="52"/>
        <end position="70"/>
    </location>
</feature>
<gene>
    <name evidence="2" type="ORF">GCM10022388_21910</name>
</gene>
<protein>
    <recommendedName>
        <fullName evidence="4">HTTM domain-containing protein</fullName>
    </recommendedName>
</protein>
<organism evidence="2 3">
    <name type="scientific">Flavobacterium chungnamense</name>
    <dbReference type="NCBI Taxonomy" id="706182"/>
    <lineage>
        <taxon>Bacteria</taxon>
        <taxon>Pseudomonadati</taxon>
        <taxon>Bacteroidota</taxon>
        <taxon>Flavobacteriia</taxon>
        <taxon>Flavobacteriales</taxon>
        <taxon>Flavobacteriaceae</taxon>
        <taxon>Flavobacterium</taxon>
    </lineage>
</organism>
<keyword evidence="1" id="KW-0812">Transmembrane</keyword>
<comment type="caution">
    <text evidence="2">The sequence shown here is derived from an EMBL/GenBank/DDBJ whole genome shotgun (WGS) entry which is preliminary data.</text>
</comment>
<dbReference type="RefSeq" id="WP_345094509.1">
    <property type="nucleotide sequence ID" value="NZ_BAABCS010000020.1"/>
</dbReference>
<feature type="transmembrane region" description="Helical" evidence="1">
    <location>
        <begin position="196"/>
        <end position="216"/>
    </location>
</feature>
<feature type="transmembrane region" description="Helical" evidence="1">
    <location>
        <begin position="12"/>
        <end position="32"/>
    </location>
</feature>
<evidence type="ECO:0000313" key="3">
    <source>
        <dbReference type="Proteomes" id="UP001500426"/>
    </source>
</evidence>
<evidence type="ECO:0000313" key="2">
    <source>
        <dbReference type="EMBL" id="GAA4055023.1"/>
    </source>
</evidence>
<evidence type="ECO:0000256" key="1">
    <source>
        <dbReference type="SAM" id="Phobius"/>
    </source>
</evidence>
<name>A0ABP7UXE4_9FLAO</name>
<proteinExistence type="predicted"/>
<reference evidence="3" key="1">
    <citation type="journal article" date="2019" name="Int. J. Syst. Evol. Microbiol.">
        <title>The Global Catalogue of Microorganisms (GCM) 10K type strain sequencing project: providing services to taxonomists for standard genome sequencing and annotation.</title>
        <authorList>
            <consortium name="The Broad Institute Genomics Platform"/>
            <consortium name="The Broad Institute Genome Sequencing Center for Infectious Disease"/>
            <person name="Wu L."/>
            <person name="Ma J."/>
        </authorList>
    </citation>
    <scope>NUCLEOTIDE SEQUENCE [LARGE SCALE GENOMIC DNA]</scope>
    <source>
        <strain evidence="3">JCM 17068</strain>
    </source>
</reference>
<keyword evidence="1" id="KW-0472">Membrane</keyword>
<feature type="transmembrane region" description="Helical" evidence="1">
    <location>
        <begin position="122"/>
        <end position="148"/>
    </location>
</feature>
<accession>A0ABP7UXE4</accession>
<keyword evidence="1" id="KW-1133">Transmembrane helix</keyword>
<keyword evidence="3" id="KW-1185">Reference proteome</keyword>
<sequence length="380" mass="45354">MNVITNLKVNLILKITIFFWLVTKIISFKLWTSDRLFPVIPTFNFLENCPNWFHLTLYLFGICTLVFVFFYPNKKNIIGLTILLEITSCLLDQNRWQPYQYHFILIFCFAFFLRDNKNFINYFIFLLFVIYVNSGLHKLNGGFLYYIWENLMLKQFFGLENYQINNIIIHYLGLFIGLFEFFCGLGLLFSKFKKIAAVLLIAMHFFIIILLSPIGIAHNYVVLPWNCAMILFLWVIYFSNINNTFNFWVLVKGYHIIFFVLIGLMPIFNFFGLYDNYLSFKLYSGNLQKMYICVHNDKDASRYKSYFLKDRKEINCQNIISISYWSLKEMNVLVNPEKRVFIKIAQKWKEINPNIEATFYLVDYPYQSKNFVQISESGNN</sequence>
<dbReference type="Proteomes" id="UP001500426">
    <property type="component" value="Unassembled WGS sequence"/>
</dbReference>
<feature type="transmembrane region" description="Helical" evidence="1">
    <location>
        <begin position="253"/>
        <end position="274"/>
    </location>
</feature>